<proteinExistence type="predicted"/>
<evidence type="ECO:0000313" key="2">
    <source>
        <dbReference type="Proteomes" id="UP000955338"/>
    </source>
</evidence>
<organism evidence="1 2">
    <name type="scientific">Mergibacter septicus</name>
    <dbReference type="NCBI Taxonomy" id="221402"/>
    <lineage>
        <taxon>Bacteria</taxon>
        <taxon>Pseudomonadati</taxon>
        <taxon>Pseudomonadota</taxon>
        <taxon>Gammaproteobacteria</taxon>
        <taxon>Pasteurellales</taxon>
        <taxon>Pasteurellaceae</taxon>
        <taxon>Mergibacter</taxon>
    </lineage>
</organism>
<accession>A0A8E3S946</accession>
<evidence type="ECO:0000313" key="1">
    <source>
        <dbReference type="EMBL" id="QDJ15182.1"/>
    </source>
</evidence>
<reference evidence="1" key="1">
    <citation type="submission" date="2017-06" db="EMBL/GenBank/DDBJ databases">
        <title>Genome sequencing of pathogenic and non-pathogenic strains within Bisgaard taxon 40.</title>
        <authorList>
            <person name="Ladner J.T."/>
            <person name="Lovett S.P."/>
            <person name="Koroleva G."/>
            <person name="Lorch J.M."/>
        </authorList>
    </citation>
    <scope>NUCLEOTIDE SEQUENCE</scope>
    <source>
        <strain evidence="1">27576-1-I1</strain>
    </source>
</reference>
<dbReference type="PANTHER" id="PTHR37519:SF1">
    <property type="entry name" value="DIHYDROXYBIPHENYL DIOXYGENASE DOMAIN-CONTAINING PROTEIN"/>
    <property type="match status" value="1"/>
</dbReference>
<dbReference type="NCBIfam" id="NF008680">
    <property type="entry name" value="PRK11700.1-3"/>
    <property type="match status" value="1"/>
</dbReference>
<dbReference type="SUPFAM" id="SSF54593">
    <property type="entry name" value="Glyoxalase/Bleomycin resistance protein/Dihydroxybiphenyl dioxygenase"/>
    <property type="match status" value="1"/>
</dbReference>
<protein>
    <submittedName>
        <fullName evidence="1">Metalloprotein</fullName>
    </submittedName>
</protein>
<dbReference type="InterPro" id="IPR029068">
    <property type="entry name" value="Glyas_Bleomycin-R_OHBP_Dase"/>
</dbReference>
<name>A0A8E3S946_9PAST</name>
<sequence length="216" mass="25157">MGITHQDKYEVLFMITSDNFPVSIATLLQQLEQKKRAFIHLAEAIGLDLKQVQIDHLALRTNHQSQADKWRAVFCQNAKILSQNQVNGRPIYLFKLDQAIDFCQQLIDIVELPYPNDKTYPEEGWEHFEVVLPFLPDETIFEWQQRIDTLFQLTEKEYLCFKVSQPKVKGEQLPNPSIAIRFNPLTIEKSKFKQGADLNLCIKIHPYSIEQVVQAE</sequence>
<dbReference type="AlphaFoldDB" id="A0A8E3S946"/>
<dbReference type="Proteomes" id="UP000955338">
    <property type="component" value="Chromosome"/>
</dbReference>
<gene>
    <name evidence="1" type="ORF">CEP48_06940</name>
</gene>
<dbReference type="InterPro" id="IPR010393">
    <property type="entry name" value="DUF991_YecM-like"/>
</dbReference>
<dbReference type="Pfam" id="PF06185">
    <property type="entry name" value="YecM"/>
    <property type="match status" value="1"/>
</dbReference>
<dbReference type="Gene3D" id="3.10.180.10">
    <property type="entry name" value="2,3-Dihydroxybiphenyl 1,2-Dioxygenase, domain 1"/>
    <property type="match status" value="1"/>
</dbReference>
<keyword evidence="2" id="KW-1185">Reference proteome</keyword>
<dbReference type="GO" id="GO:0005829">
    <property type="term" value="C:cytosol"/>
    <property type="evidence" value="ECO:0007669"/>
    <property type="project" value="TreeGrafter"/>
</dbReference>
<dbReference type="EMBL" id="CP022011">
    <property type="protein sequence ID" value="QDJ15182.1"/>
    <property type="molecule type" value="Genomic_DNA"/>
</dbReference>
<dbReference type="PANTHER" id="PTHR37519">
    <property type="match status" value="1"/>
</dbReference>